<dbReference type="AlphaFoldDB" id="A0A9D1MRW3"/>
<gene>
    <name evidence="2" type="ORF">IAC63_00870</name>
</gene>
<feature type="signal peptide" evidence="1">
    <location>
        <begin position="1"/>
        <end position="19"/>
    </location>
</feature>
<evidence type="ECO:0000313" key="2">
    <source>
        <dbReference type="EMBL" id="HIU65178.1"/>
    </source>
</evidence>
<feature type="chain" id="PRO_5039437640" evidence="1">
    <location>
        <begin position="20"/>
        <end position="1034"/>
    </location>
</feature>
<sequence length="1034" mass="115267">MKRLLIAFFLILIAIPSHAENWIKFKSDVVEKAINQLVASENRQSAADEYQKNMDQTDGRISVTGLYKVCIASGFNIQTNDGYNLCRNFLNFMISESNFGTESATQKNCANLFNGVWTLSSDGKQYQCVGRDGYLLVYKKSCRDGGGTCIKQFAGLKTQGSNGREFINAYGKLHGLNLTCHADADISTFGQDYIRCSAAGKAYEFEFDSLNQTPNSTSSSSENTAICELYGGKIVNTGDKYTEDIWQSCDISSELCKGVVSSLAQRTGHSVQYHGYCRLSRGIKEVSTIFLNQIDGIDSRMFYNAGLQMRMDTAKPMVEEYLRTKFPNDSYIVCDATPKILNEGLGTDKDYVVSCTVGSQQVDFVFDDISETFDSDAATGMEAMQCIINGGTFKGESCRGPTKEECEKLDAVLRSKGSDKGARYDDEARACILGNAEATYKRDVAVGYITGAVVIVGGAFFTIVTGGAAAPVIINGVALLAADIGINYVMDANHQRLTNKAAKKFVNFVTDADACTTEQCALDVLEKHYATLSGVMSDLNTDDQAVVDETMDRLIGLIQTEFVACGENESGQTVYANPADCAMQQSHLKLMDYIDPVSEPVLIIGSIAYNPGYVTNKFMKLKKVSKLAKLDDVADGINYDKKLRAAYQQYAPKNQSFDDFKKMFANEAEFDKAVAGWKTFEPGYVRMGDKEYDPVVYVSSPYSTYDPELAKQMRAIEADYADDIADVNSQIELVKAERKKLDDARRAVYHTERDKIIDEASTKLGRRPRSKDWESPELQDLQQQMNKLQKSYYSHIPETPEEIALIEKQEGLENILEGYIIARDYEKAKIINASIPEEIADAVTTTRRQEIADIVAKDDDLFAQYQRFSNMSVDEKRVFLQTVHDKLDEQTNVRGLFTDVYVYEDPDSYVLANAARQYNVNSAIGKPSASFISETVVHEQSHLIDSQAPDLGMLGSQKASVKIYNYNHKPITVDTEINDVVWDWEKMQPIEKEYLSIEGVDVYETKPTEYSSFKVGKHDGGIEKQISERRAEMQ</sequence>
<name>A0A9D1MRW3_9PROT</name>
<comment type="caution">
    <text evidence="2">The sequence shown here is derived from an EMBL/GenBank/DDBJ whole genome shotgun (WGS) entry which is preliminary data.</text>
</comment>
<reference evidence="2" key="1">
    <citation type="submission" date="2020-10" db="EMBL/GenBank/DDBJ databases">
        <authorList>
            <person name="Gilroy R."/>
        </authorList>
    </citation>
    <scope>NUCLEOTIDE SEQUENCE</scope>
    <source>
        <strain evidence="2">CHK136-897</strain>
    </source>
</reference>
<reference evidence="2" key="2">
    <citation type="journal article" date="2021" name="PeerJ">
        <title>Extensive microbial diversity within the chicken gut microbiome revealed by metagenomics and culture.</title>
        <authorList>
            <person name="Gilroy R."/>
            <person name="Ravi A."/>
            <person name="Getino M."/>
            <person name="Pursley I."/>
            <person name="Horton D.L."/>
            <person name="Alikhan N.F."/>
            <person name="Baker D."/>
            <person name="Gharbi K."/>
            <person name="Hall N."/>
            <person name="Watson M."/>
            <person name="Adriaenssens E.M."/>
            <person name="Foster-Nyarko E."/>
            <person name="Jarju S."/>
            <person name="Secka A."/>
            <person name="Antonio M."/>
            <person name="Oren A."/>
            <person name="Chaudhuri R.R."/>
            <person name="La Ragione R."/>
            <person name="Hildebrand F."/>
            <person name="Pallen M.J."/>
        </authorList>
    </citation>
    <scope>NUCLEOTIDE SEQUENCE</scope>
    <source>
        <strain evidence="2">CHK136-897</strain>
    </source>
</reference>
<evidence type="ECO:0000256" key="1">
    <source>
        <dbReference type="SAM" id="SignalP"/>
    </source>
</evidence>
<accession>A0A9D1MRW3</accession>
<keyword evidence="1" id="KW-0732">Signal</keyword>
<proteinExistence type="predicted"/>
<protein>
    <submittedName>
        <fullName evidence="2">Uncharacterized protein</fullName>
    </submittedName>
</protein>
<dbReference type="EMBL" id="DVNO01000006">
    <property type="protein sequence ID" value="HIU65178.1"/>
    <property type="molecule type" value="Genomic_DNA"/>
</dbReference>
<organism evidence="2 3">
    <name type="scientific">Candidatus Enterousia avicola</name>
    <dbReference type="NCBI Taxonomy" id="2840787"/>
    <lineage>
        <taxon>Bacteria</taxon>
        <taxon>Pseudomonadati</taxon>
        <taxon>Pseudomonadota</taxon>
        <taxon>Alphaproteobacteria</taxon>
        <taxon>Candidatus Enterousia</taxon>
    </lineage>
</organism>
<dbReference type="Proteomes" id="UP000824142">
    <property type="component" value="Unassembled WGS sequence"/>
</dbReference>
<evidence type="ECO:0000313" key="3">
    <source>
        <dbReference type="Proteomes" id="UP000824142"/>
    </source>
</evidence>